<organism evidence="1 2">
    <name type="scientific">Tardiphaga robiniae</name>
    <dbReference type="NCBI Taxonomy" id="943830"/>
    <lineage>
        <taxon>Bacteria</taxon>
        <taxon>Pseudomonadati</taxon>
        <taxon>Pseudomonadota</taxon>
        <taxon>Alphaproteobacteria</taxon>
        <taxon>Hyphomicrobiales</taxon>
        <taxon>Nitrobacteraceae</taxon>
        <taxon>Tardiphaga</taxon>
    </lineage>
</organism>
<name>A0A161SRR8_9BRAD</name>
<accession>A0A161SRR8</accession>
<evidence type="ECO:0000313" key="2">
    <source>
        <dbReference type="Proteomes" id="UP000076574"/>
    </source>
</evidence>
<dbReference type="InterPro" id="IPR029063">
    <property type="entry name" value="SAM-dependent_MTases_sf"/>
</dbReference>
<reference evidence="1 2" key="1">
    <citation type="submission" date="2016-03" db="EMBL/GenBank/DDBJ databases">
        <title>Microsymbionts genomes from the relict species Vavilovia formosa (Stev.) Fed.</title>
        <authorList>
            <person name="Kopat V."/>
            <person name="Chirak E."/>
            <person name="Kimeklis A."/>
            <person name="Andronov E."/>
        </authorList>
    </citation>
    <scope>NUCLEOTIDE SEQUENCE [LARGE SCALE GENOMIC DNA]</scope>
    <source>
        <strain evidence="1 2">Vaf07</strain>
    </source>
</reference>
<dbReference type="EMBL" id="LVYV01000007">
    <property type="protein sequence ID" value="KZD23922.1"/>
    <property type="molecule type" value="Genomic_DNA"/>
</dbReference>
<protein>
    <submittedName>
        <fullName evidence="1">Uncharacterized protein</fullName>
    </submittedName>
</protein>
<gene>
    <name evidence="1" type="ORF">A4A58_25330</name>
</gene>
<dbReference type="Proteomes" id="UP000076574">
    <property type="component" value="Unassembled WGS sequence"/>
</dbReference>
<dbReference type="Gene3D" id="3.40.50.150">
    <property type="entry name" value="Vaccinia Virus protein VP39"/>
    <property type="match status" value="1"/>
</dbReference>
<sequence length="121" mass="14095">MVEYSGWIQRYLSLRRFPWSFDVATAFRFFLNAEDALRREALRAIYRQLCKGGVLVCNIQLNATSPIESITRILNWAYPARPRNTLTLDQFSRVLSAEEFEVIESTYYGSLPRRGSVLPRL</sequence>
<proteinExistence type="predicted"/>
<keyword evidence="2" id="KW-1185">Reference proteome</keyword>
<comment type="caution">
    <text evidence="1">The sequence shown here is derived from an EMBL/GenBank/DDBJ whole genome shotgun (WGS) entry which is preliminary data.</text>
</comment>
<evidence type="ECO:0000313" key="1">
    <source>
        <dbReference type="EMBL" id="KZD23922.1"/>
    </source>
</evidence>
<dbReference type="SUPFAM" id="SSF53335">
    <property type="entry name" value="S-adenosyl-L-methionine-dependent methyltransferases"/>
    <property type="match status" value="1"/>
</dbReference>
<dbReference type="AlphaFoldDB" id="A0A161SRR8"/>